<name>A0A7W7SQ80_9ACTN</name>
<evidence type="ECO:0000313" key="2">
    <source>
        <dbReference type="Proteomes" id="UP000578819"/>
    </source>
</evidence>
<dbReference type="AlphaFoldDB" id="A0A7W7SQ80"/>
<reference evidence="1 2" key="1">
    <citation type="submission" date="2020-08" db="EMBL/GenBank/DDBJ databases">
        <title>Sequencing the genomes of 1000 actinobacteria strains.</title>
        <authorList>
            <person name="Klenk H.-P."/>
        </authorList>
    </citation>
    <scope>NUCLEOTIDE SEQUENCE [LARGE SCALE GENOMIC DNA]</scope>
    <source>
        <strain evidence="1 2">DSM 45886</strain>
    </source>
</reference>
<gene>
    <name evidence="1" type="ORF">FHR38_002663</name>
</gene>
<comment type="caution">
    <text evidence="1">The sequence shown here is derived from an EMBL/GenBank/DDBJ whole genome shotgun (WGS) entry which is preliminary data.</text>
</comment>
<organism evidence="1 2">
    <name type="scientific">Micromonospora polyrhachis</name>
    <dbReference type="NCBI Taxonomy" id="1282883"/>
    <lineage>
        <taxon>Bacteria</taxon>
        <taxon>Bacillati</taxon>
        <taxon>Actinomycetota</taxon>
        <taxon>Actinomycetes</taxon>
        <taxon>Micromonosporales</taxon>
        <taxon>Micromonosporaceae</taxon>
        <taxon>Micromonospora</taxon>
    </lineage>
</organism>
<proteinExistence type="predicted"/>
<keyword evidence="2" id="KW-1185">Reference proteome</keyword>
<dbReference type="Proteomes" id="UP000578819">
    <property type="component" value="Unassembled WGS sequence"/>
</dbReference>
<accession>A0A7W7SQ80</accession>
<evidence type="ECO:0000313" key="1">
    <source>
        <dbReference type="EMBL" id="MBB4958930.1"/>
    </source>
</evidence>
<protein>
    <recommendedName>
        <fullName evidence="3">Nucleoside 2-deoxyribosyltransferase</fullName>
    </recommendedName>
</protein>
<dbReference type="EMBL" id="JACHJW010000001">
    <property type="protein sequence ID" value="MBB4958930.1"/>
    <property type="molecule type" value="Genomic_DNA"/>
</dbReference>
<dbReference type="SUPFAM" id="SSF52309">
    <property type="entry name" value="N-(deoxy)ribosyltransferase-like"/>
    <property type="match status" value="1"/>
</dbReference>
<evidence type="ECO:0008006" key="3">
    <source>
        <dbReference type="Google" id="ProtNLM"/>
    </source>
</evidence>
<sequence length="121" mass="13105">MTTRLTITLCGSLTRAGRDLTRVHRALALAGHLVHAPTPPLPGEPTPTPEQYANLVLRHHAAIRRSDLVIAICPDGEPGDATRSEMAYAQLVGRHTRWAYDIDALLVDIAAGRLDQTEVPA</sequence>
<dbReference type="RefSeq" id="WP_184534944.1">
    <property type="nucleotide sequence ID" value="NZ_JACHJW010000001.1"/>
</dbReference>